<evidence type="ECO:0000313" key="2">
    <source>
        <dbReference type="EMBL" id="SVE22651.1"/>
    </source>
</evidence>
<dbReference type="EMBL" id="UINC01202713">
    <property type="protein sequence ID" value="SVE22651.1"/>
    <property type="molecule type" value="Genomic_DNA"/>
</dbReference>
<accession>A0A383BS10</accession>
<evidence type="ECO:0000256" key="1">
    <source>
        <dbReference type="SAM" id="Phobius"/>
    </source>
</evidence>
<keyword evidence="1" id="KW-0812">Transmembrane</keyword>
<feature type="transmembrane region" description="Helical" evidence="1">
    <location>
        <begin position="6"/>
        <end position="24"/>
    </location>
</feature>
<protein>
    <submittedName>
        <fullName evidence="2">Uncharacterized protein</fullName>
    </submittedName>
</protein>
<gene>
    <name evidence="2" type="ORF">METZ01_LOCUS475505</name>
</gene>
<organism evidence="2">
    <name type="scientific">marine metagenome</name>
    <dbReference type="NCBI Taxonomy" id="408172"/>
    <lineage>
        <taxon>unclassified sequences</taxon>
        <taxon>metagenomes</taxon>
        <taxon>ecological metagenomes</taxon>
    </lineage>
</organism>
<reference evidence="2" key="1">
    <citation type="submission" date="2018-05" db="EMBL/GenBank/DDBJ databases">
        <authorList>
            <person name="Lanie J.A."/>
            <person name="Ng W.-L."/>
            <person name="Kazmierczak K.M."/>
            <person name="Andrzejewski T.M."/>
            <person name="Davidsen T.M."/>
            <person name="Wayne K.J."/>
            <person name="Tettelin H."/>
            <person name="Glass J.I."/>
            <person name="Rusch D."/>
            <person name="Podicherti R."/>
            <person name="Tsui H.-C.T."/>
            <person name="Winkler M.E."/>
        </authorList>
    </citation>
    <scope>NUCLEOTIDE SEQUENCE</scope>
</reference>
<keyword evidence="1" id="KW-0472">Membrane</keyword>
<keyword evidence="1" id="KW-1133">Transmembrane helix</keyword>
<feature type="non-terminal residue" evidence="2">
    <location>
        <position position="133"/>
    </location>
</feature>
<sequence>MKNSRVIWVSLLVSAVLGVLLYAWPRSEISEVQGTVQSTVVLFSGNAAQDGEEFSERDISKQHKFVEVQASAMEALASGADRVRLQLLDGQEYTVVLKDRENSPVAVVATGELEGVPGSQVILSTASGEDGSR</sequence>
<dbReference type="AlphaFoldDB" id="A0A383BS10"/>
<proteinExistence type="predicted"/>
<name>A0A383BS10_9ZZZZ</name>